<accession>A0A8X6WFT9</accession>
<sequence>MIFINTQEEIQTLLESLDARVSQYVLCIVYWSHFGPCPKCDCSGYCDVNCVGDNCKIVRNGNASSCACTSGDDDATTSGSCSITCPGGCKAIANNGQCYCLCNGNDGDDVCVIDCPPQCTVTRDRFGKCQCVCF</sequence>
<protein>
    <submittedName>
        <fullName evidence="1">Spider silk-constituting element SpiCE-NMa2A1</fullName>
    </submittedName>
</protein>
<organism evidence="1 2">
    <name type="scientific">Trichonephila clavipes</name>
    <name type="common">Golden silk orbweaver</name>
    <name type="synonym">Nephila clavipes</name>
    <dbReference type="NCBI Taxonomy" id="2585209"/>
    <lineage>
        <taxon>Eukaryota</taxon>
        <taxon>Metazoa</taxon>
        <taxon>Ecdysozoa</taxon>
        <taxon>Arthropoda</taxon>
        <taxon>Chelicerata</taxon>
        <taxon>Arachnida</taxon>
        <taxon>Araneae</taxon>
        <taxon>Araneomorphae</taxon>
        <taxon>Entelegynae</taxon>
        <taxon>Araneoidea</taxon>
        <taxon>Nephilidae</taxon>
        <taxon>Trichonephila</taxon>
    </lineage>
</organism>
<gene>
    <name evidence="1" type="primary">SpiCE-NMa2A1</name>
    <name evidence="1" type="ORF">TNCV_6000291</name>
</gene>
<dbReference type="EMBL" id="BMAU01021411">
    <property type="protein sequence ID" value="GFY33411.1"/>
    <property type="molecule type" value="Genomic_DNA"/>
</dbReference>
<dbReference type="Proteomes" id="UP000887159">
    <property type="component" value="Unassembled WGS sequence"/>
</dbReference>
<evidence type="ECO:0000313" key="1">
    <source>
        <dbReference type="EMBL" id="GFY33411.1"/>
    </source>
</evidence>
<dbReference type="AlphaFoldDB" id="A0A8X6WFT9"/>
<evidence type="ECO:0000313" key="2">
    <source>
        <dbReference type="Proteomes" id="UP000887159"/>
    </source>
</evidence>
<proteinExistence type="predicted"/>
<keyword evidence="2" id="KW-1185">Reference proteome</keyword>
<reference evidence="1" key="1">
    <citation type="submission" date="2020-08" db="EMBL/GenBank/DDBJ databases">
        <title>Multicomponent nature underlies the extraordinary mechanical properties of spider dragline silk.</title>
        <authorList>
            <person name="Kono N."/>
            <person name="Nakamura H."/>
            <person name="Mori M."/>
            <person name="Yoshida Y."/>
            <person name="Ohtoshi R."/>
            <person name="Malay A.D."/>
            <person name="Moran D.A.P."/>
            <person name="Tomita M."/>
            <person name="Numata K."/>
            <person name="Arakawa K."/>
        </authorList>
    </citation>
    <scope>NUCLEOTIDE SEQUENCE</scope>
</reference>
<name>A0A8X6WFT9_TRICX</name>
<comment type="caution">
    <text evidence="1">The sequence shown here is derived from an EMBL/GenBank/DDBJ whole genome shotgun (WGS) entry which is preliminary data.</text>
</comment>